<comment type="caution">
    <text evidence="3">The sequence shown here is derived from an EMBL/GenBank/DDBJ whole genome shotgun (WGS) entry which is preliminary data.</text>
</comment>
<gene>
    <name evidence="3" type="ORF">PGLA2088_LOCUS6731</name>
</gene>
<dbReference type="PROSITE" id="PS00018">
    <property type="entry name" value="EF_HAND_1"/>
    <property type="match status" value="1"/>
</dbReference>
<feature type="non-terminal residue" evidence="3">
    <location>
        <position position="1"/>
    </location>
</feature>
<dbReference type="SUPFAM" id="SSF47473">
    <property type="entry name" value="EF-hand"/>
    <property type="match status" value="1"/>
</dbReference>
<dbReference type="InterPro" id="IPR002048">
    <property type="entry name" value="EF_hand_dom"/>
</dbReference>
<feature type="domain" description="EF-hand" evidence="2">
    <location>
        <begin position="266"/>
        <end position="301"/>
    </location>
</feature>
<accession>A0A813ID32</accession>
<dbReference type="Pfam" id="PF13202">
    <property type="entry name" value="EF-hand_5"/>
    <property type="match status" value="1"/>
</dbReference>
<dbReference type="PROSITE" id="PS50222">
    <property type="entry name" value="EF_HAND_2"/>
    <property type="match status" value="1"/>
</dbReference>
<reference evidence="3" key="1">
    <citation type="submission" date="2021-02" db="EMBL/GenBank/DDBJ databases">
        <authorList>
            <person name="Dougan E. K."/>
            <person name="Rhodes N."/>
            <person name="Thang M."/>
            <person name="Chan C."/>
        </authorList>
    </citation>
    <scope>NUCLEOTIDE SEQUENCE</scope>
</reference>
<keyword evidence="1" id="KW-0106">Calcium</keyword>
<dbReference type="InterPro" id="IPR018247">
    <property type="entry name" value="EF_Hand_1_Ca_BS"/>
</dbReference>
<evidence type="ECO:0000259" key="2">
    <source>
        <dbReference type="PROSITE" id="PS50222"/>
    </source>
</evidence>
<proteinExistence type="predicted"/>
<dbReference type="Gene3D" id="1.10.238.10">
    <property type="entry name" value="EF-hand"/>
    <property type="match status" value="1"/>
</dbReference>
<evidence type="ECO:0000256" key="1">
    <source>
        <dbReference type="ARBA" id="ARBA00022837"/>
    </source>
</evidence>
<dbReference type="Proteomes" id="UP000626109">
    <property type="component" value="Unassembled WGS sequence"/>
</dbReference>
<name>A0A813ID32_POLGL</name>
<sequence length="320" mass="35343">YRKLGMGVALAGFGAATAAGSQRRKRVTRMLRKMTPAGRNFARMLPDTPIFKCMKWPFTGDWNSAESASSSSASACKTHGMVRPAPRKLLPLEPLPIQRRRHSEPILQMNMDSGTPAELAARQERRLKSAKGWTPTALTTPVSAQPSSRYATTTASVDMLSPMRKVKSCVDFTVPSLLELGRVFDWLTRESNGFAGLRFMETAVEELNQRYNVGLHQDVDSINLSSFLEVCTDGQRVSVGRHEFAVGVRDLIRVLHRVRPQLSLAQLRLVLATAFDRFDVNGDGLISASEFAAAVESFDVHLLPEEISVLHRFLAPSDGC</sequence>
<dbReference type="CDD" id="cd00051">
    <property type="entry name" value="EFh"/>
    <property type="match status" value="1"/>
</dbReference>
<dbReference type="SMART" id="SM00054">
    <property type="entry name" value="EFh"/>
    <property type="match status" value="1"/>
</dbReference>
<evidence type="ECO:0000313" key="3">
    <source>
        <dbReference type="EMBL" id="CAE8648635.1"/>
    </source>
</evidence>
<dbReference type="InterPro" id="IPR011992">
    <property type="entry name" value="EF-hand-dom_pair"/>
</dbReference>
<evidence type="ECO:0000313" key="4">
    <source>
        <dbReference type="Proteomes" id="UP000626109"/>
    </source>
</evidence>
<dbReference type="EMBL" id="CAJNNW010006784">
    <property type="protein sequence ID" value="CAE8648635.1"/>
    <property type="molecule type" value="Genomic_DNA"/>
</dbReference>
<organism evidence="3 4">
    <name type="scientific">Polarella glacialis</name>
    <name type="common">Dinoflagellate</name>
    <dbReference type="NCBI Taxonomy" id="89957"/>
    <lineage>
        <taxon>Eukaryota</taxon>
        <taxon>Sar</taxon>
        <taxon>Alveolata</taxon>
        <taxon>Dinophyceae</taxon>
        <taxon>Suessiales</taxon>
        <taxon>Suessiaceae</taxon>
        <taxon>Polarella</taxon>
    </lineage>
</organism>
<dbReference type="GO" id="GO:0005509">
    <property type="term" value="F:calcium ion binding"/>
    <property type="evidence" value="ECO:0007669"/>
    <property type="project" value="InterPro"/>
</dbReference>
<dbReference type="AlphaFoldDB" id="A0A813ID32"/>
<protein>
    <recommendedName>
        <fullName evidence="2">EF-hand domain-containing protein</fullName>
    </recommendedName>
</protein>